<dbReference type="EMBL" id="JBHTKA010000004">
    <property type="protein sequence ID" value="MFD1000607.1"/>
    <property type="molecule type" value="Genomic_DNA"/>
</dbReference>
<dbReference type="Pfam" id="PF00781">
    <property type="entry name" value="DAGK_cat"/>
    <property type="match status" value="1"/>
</dbReference>
<dbReference type="PANTHER" id="PTHR12358:SF106">
    <property type="entry name" value="LIPID KINASE YEGS"/>
    <property type="match status" value="1"/>
</dbReference>
<dbReference type="InterPro" id="IPR016064">
    <property type="entry name" value="NAD/diacylglycerol_kinase_sf"/>
</dbReference>
<dbReference type="SUPFAM" id="SSF111331">
    <property type="entry name" value="NAD kinase/diacylglycerol kinase-like"/>
    <property type="match status" value="1"/>
</dbReference>
<evidence type="ECO:0000313" key="6">
    <source>
        <dbReference type="EMBL" id="MFD1000607.1"/>
    </source>
</evidence>
<dbReference type="InterPro" id="IPR045540">
    <property type="entry name" value="YegS/DAGK_C"/>
</dbReference>
<evidence type="ECO:0000256" key="4">
    <source>
        <dbReference type="ARBA" id="ARBA00022840"/>
    </source>
</evidence>
<name>A0ABW3K2V0_9BACT</name>
<feature type="domain" description="DAGKc" evidence="5">
    <location>
        <begin position="1"/>
        <end position="129"/>
    </location>
</feature>
<dbReference type="SMART" id="SM00046">
    <property type="entry name" value="DAGKc"/>
    <property type="match status" value="1"/>
</dbReference>
<keyword evidence="4" id="KW-0067">ATP-binding</keyword>
<evidence type="ECO:0000256" key="1">
    <source>
        <dbReference type="ARBA" id="ARBA00022679"/>
    </source>
</evidence>
<dbReference type="Gene3D" id="3.40.50.10330">
    <property type="entry name" value="Probable inorganic polyphosphate/atp-NAD kinase, domain 1"/>
    <property type="match status" value="1"/>
</dbReference>
<dbReference type="Pfam" id="PF19279">
    <property type="entry name" value="YegS_C"/>
    <property type="match status" value="1"/>
</dbReference>
<dbReference type="Gene3D" id="2.60.200.40">
    <property type="match status" value="1"/>
</dbReference>
<dbReference type="InterPro" id="IPR017438">
    <property type="entry name" value="ATP-NAD_kinase_N"/>
</dbReference>
<proteinExistence type="predicted"/>
<organism evidence="6 7">
    <name type="scientific">Ohtaekwangia kribbensis</name>
    <dbReference type="NCBI Taxonomy" id="688913"/>
    <lineage>
        <taxon>Bacteria</taxon>
        <taxon>Pseudomonadati</taxon>
        <taxon>Bacteroidota</taxon>
        <taxon>Cytophagia</taxon>
        <taxon>Cytophagales</taxon>
        <taxon>Fulvivirgaceae</taxon>
        <taxon>Ohtaekwangia</taxon>
    </lineage>
</organism>
<keyword evidence="3 6" id="KW-0418">Kinase</keyword>
<keyword evidence="7" id="KW-1185">Reference proteome</keyword>
<dbReference type="Proteomes" id="UP001597112">
    <property type="component" value="Unassembled WGS sequence"/>
</dbReference>
<gene>
    <name evidence="6" type="ORF">ACFQ21_14875</name>
</gene>
<sequence length="290" mass="31971">MRTLFVVNPVSGASSNDKAILCIHERAVATETDFKFCYTSGNNDAENILEQLEDFKPDRVVAGGGDGTVQLVARVLMGKNIPMAILPLGSANGLATALQIPSRIEDAVELSMTGKNIRPLDVLRFDRKHYCTHLADIGINARMVKRYTEEGGSGMIGYMKFLLQSIKESPLLNYIIKTPEGIYHKEGYMVAFANAHMYGTGIHISQGSVSDGKFEIVNVERVALDAAIKAGLTKFNVFIDKDMFSDVISCTEADITIDKHVDFQIDGEYMGEIDRLHIDILSSYLRIVTP</sequence>
<dbReference type="InterPro" id="IPR001206">
    <property type="entry name" value="Diacylglycerol_kinase_cat_dom"/>
</dbReference>
<evidence type="ECO:0000256" key="2">
    <source>
        <dbReference type="ARBA" id="ARBA00022741"/>
    </source>
</evidence>
<evidence type="ECO:0000259" key="5">
    <source>
        <dbReference type="PROSITE" id="PS50146"/>
    </source>
</evidence>
<dbReference type="InterPro" id="IPR050187">
    <property type="entry name" value="Lipid_Phosphate_FormReg"/>
</dbReference>
<dbReference type="PANTHER" id="PTHR12358">
    <property type="entry name" value="SPHINGOSINE KINASE"/>
    <property type="match status" value="1"/>
</dbReference>
<evidence type="ECO:0000313" key="7">
    <source>
        <dbReference type="Proteomes" id="UP001597112"/>
    </source>
</evidence>
<keyword evidence="2" id="KW-0547">Nucleotide-binding</keyword>
<dbReference type="RefSeq" id="WP_377580056.1">
    <property type="nucleotide sequence ID" value="NZ_JBHTKA010000004.1"/>
</dbReference>
<dbReference type="EC" id="2.7.1.-" evidence="6"/>
<comment type="caution">
    <text evidence="6">The sequence shown here is derived from an EMBL/GenBank/DDBJ whole genome shotgun (WGS) entry which is preliminary data.</text>
</comment>
<protein>
    <submittedName>
        <fullName evidence="6">Diacylglycerol/lipid kinase family protein</fullName>
        <ecNumber evidence="6">2.7.1.-</ecNumber>
    </submittedName>
</protein>
<reference evidence="7" key="1">
    <citation type="journal article" date="2019" name="Int. J. Syst. Evol. Microbiol.">
        <title>The Global Catalogue of Microorganisms (GCM) 10K type strain sequencing project: providing services to taxonomists for standard genome sequencing and annotation.</title>
        <authorList>
            <consortium name="The Broad Institute Genomics Platform"/>
            <consortium name="The Broad Institute Genome Sequencing Center for Infectious Disease"/>
            <person name="Wu L."/>
            <person name="Ma J."/>
        </authorList>
    </citation>
    <scope>NUCLEOTIDE SEQUENCE [LARGE SCALE GENOMIC DNA]</scope>
    <source>
        <strain evidence="7">CCUG 58938</strain>
    </source>
</reference>
<dbReference type="PROSITE" id="PS50146">
    <property type="entry name" value="DAGK"/>
    <property type="match status" value="1"/>
</dbReference>
<keyword evidence="1 6" id="KW-0808">Transferase</keyword>
<dbReference type="GO" id="GO:0016301">
    <property type="term" value="F:kinase activity"/>
    <property type="evidence" value="ECO:0007669"/>
    <property type="project" value="UniProtKB-KW"/>
</dbReference>
<accession>A0ABW3K2V0</accession>
<evidence type="ECO:0000256" key="3">
    <source>
        <dbReference type="ARBA" id="ARBA00022777"/>
    </source>
</evidence>